<reference evidence="3" key="1">
    <citation type="submission" date="2015-11" db="EMBL/GenBank/DDBJ databases">
        <authorList>
            <person name="Anvar S.Y."/>
        </authorList>
    </citation>
    <scope>NUCLEOTIDE SEQUENCE [LARGE SCALE GENOMIC DNA]</scope>
</reference>
<dbReference type="PANTHER" id="PTHR33692:SF1">
    <property type="entry name" value="RIBOSOME MATURATION FACTOR RIMM"/>
    <property type="match status" value="1"/>
</dbReference>
<accession>A0A0S4PV86</accession>
<dbReference type="KEGG" id="hty:BN2458_PEG0263"/>
<dbReference type="AlphaFoldDB" id="A0A0S4PV86"/>
<evidence type="ECO:0000259" key="1">
    <source>
        <dbReference type="Pfam" id="PF01782"/>
    </source>
</evidence>
<evidence type="ECO:0000313" key="3">
    <source>
        <dbReference type="Proteomes" id="UP000064525"/>
    </source>
</evidence>
<evidence type="ECO:0000313" key="2">
    <source>
        <dbReference type="EMBL" id="CUU39150.1"/>
    </source>
</evidence>
<dbReference type="Gene3D" id="2.30.30.240">
    <property type="entry name" value="PRC-barrel domain"/>
    <property type="match status" value="1"/>
</dbReference>
<dbReference type="PATRIC" id="fig|76936.10.peg.255"/>
<gene>
    <name evidence="2" type="ORF">BN2458_PEG0263</name>
</gene>
<name>A0A0S4PV86_9HELI</name>
<proteinExistence type="predicted"/>
<dbReference type="InterPro" id="IPR002676">
    <property type="entry name" value="RimM_N"/>
</dbReference>
<dbReference type="GO" id="GO:0005840">
    <property type="term" value="C:ribosome"/>
    <property type="evidence" value="ECO:0007669"/>
    <property type="project" value="InterPro"/>
</dbReference>
<dbReference type="PANTHER" id="PTHR33692">
    <property type="entry name" value="RIBOSOME MATURATION FACTOR RIMM"/>
    <property type="match status" value="1"/>
</dbReference>
<dbReference type="Pfam" id="PF01782">
    <property type="entry name" value="RimM"/>
    <property type="match status" value="1"/>
</dbReference>
<organism evidence="2 3">
    <name type="scientific">Helicobacter typhlonius</name>
    <dbReference type="NCBI Taxonomy" id="76936"/>
    <lineage>
        <taxon>Bacteria</taxon>
        <taxon>Pseudomonadati</taxon>
        <taxon>Campylobacterota</taxon>
        <taxon>Epsilonproteobacteria</taxon>
        <taxon>Campylobacterales</taxon>
        <taxon>Helicobacteraceae</taxon>
        <taxon>Helicobacter</taxon>
    </lineage>
</organism>
<dbReference type="NCBIfam" id="TIGR02273">
    <property type="entry name" value="16S_RimM"/>
    <property type="match status" value="1"/>
</dbReference>
<dbReference type="InterPro" id="IPR011961">
    <property type="entry name" value="RimM"/>
</dbReference>
<dbReference type="EMBL" id="LN907858">
    <property type="protein sequence ID" value="CUU39150.1"/>
    <property type="molecule type" value="Genomic_DNA"/>
</dbReference>
<dbReference type="Proteomes" id="UP000064525">
    <property type="component" value="Chromosome I"/>
</dbReference>
<protein>
    <submittedName>
        <fullName evidence="2">16S rRNA processing protein RimM</fullName>
    </submittedName>
</protein>
<dbReference type="GO" id="GO:0043022">
    <property type="term" value="F:ribosome binding"/>
    <property type="evidence" value="ECO:0007669"/>
    <property type="project" value="InterPro"/>
</dbReference>
<sequence>MRGDLKLHIISDFPSIFIPKAIFHTRSFGELCIESFDSKYNLVRFKEHTSRESAARLVNCELYSTLDESKAMCDLKEGEFLWEEIIGAKVIEKCENTELELGLVTDIERIGTLDYLFVRTDTALVKQGFKKQFLVPNIEQFISCLSPQGIFTHNALAILEQS</sequence>
<feature type="domain" description="RimM N-terminal" evidence="1">
    <location>
        <begin position="2"/>
        <end position="64"/>
    </location>
</feature>
<dbReference type="GO" id="GO:0006364">
    <property type="term" value="P:rRNA processing"/>
    <property type="evidence" value="ECO:0007669"/>
    <property type="project" value="InterPro"/>
</dbReference>